<name>A0A3P3DJ63_9RHOB</name>
<keyword evidence="2" id="KW-1185">Reference proteome</keyword>
<evidence type="ECO:0000313" key="2">
    <source>
        <dbReference type="Proteomes" id="UP000282125"/>
    </source>
</evidence>
<evidence type="ECO:0000313" key="1">
    <source>
        <dbReference type="EMBL" id="RRH73854.1"/>
    </source>
</evidence>
<dbReference type="Proteomes" id="UP000282125">
    <property type="component" value="Unassembled WGS sequence"/>
</dbReference>
<organism evidence="1 2">
    <name type="scientific">Falsigemmobacter faecalis</name>
    <dbReference type="NCBI Taxonomy" id="2488730"/>
    <lineage>
        <taxon>Bacteria</taxon>
        <taxon>Pseudomonadati</taxon>
        <taxon>Pseudomonadota</taxon>
        <taxon>Alphaproteobacteria</taxon>
        <taxon>Rhodobacterales</taxon>
        <taxon>Paracoccaceae</taxon>
        <taxon>Falsigemmobacter</taxon>
    </lineage>
</organism>
<protein>
    <submittedName>
        <fullName evidence="1">Uncharacterized protein</fullName>
    </submittedName>
</protein>
<proteinExistence type="predicted"/>
<dbReference type="OrthoDB" id="7836228at2"/>
<dbReference type="AlphaFoldDB" id="A0A3P3DJ63"/>
<sequence length="257" mass="28539">MRMSAELIQIFLPKANLEVSVDAIDYAAAKDIISTFQAMLYLLNINPTVAPFATSHSMNEYAGINYRSSDALKDKLPEGLRSGITAKSARVEGWPHDLTFSVIQGERMCYSANVGRDDFIQAAEAVEIWREIEAKYVKASILRSALAKAPLMPDQSSSILSIWQALESVFGKGPELSFRMSLSLAELCGPIASRSEIYTMAKKSYKDRSGITHGELSSASADQWMRAWNLLKNAVRAILHRRAIPTEDELFSELLSR</sequence>
<comment type="caution">
    <text evidence="1">The sequence shown here is derived from an EMBL/GenBank/DDBJ whole genome shotgun (WGS) entry which is preliminary data.</text>
</comment>
<accession>A0A3P3DJ63</accession>
<dbReference type="EMBL" id="RRAZ01000016">
    <property type="protein sequence ID" value="RRH73854.1"/>
    <property type="molecule type" value="Genomic_DNA"/>
</dbReference>
<reference evidence="1 2" key="1">
    <citation type="submission" date="2018-11" db="EMBL/GenBank/DDBJ databases">
        <title>Gemmobacter sp. nov., YIM 102744-1 draft genome.</title>
        <authorList>
            <person name="Li G."/>
            <person name="Jiang Y."/>
        </authorList>
    </citation>
    <scope>NUCLEOTIDE SEQUENCE [LARGE SCALE GENOMIC DNA]</scope>
    <source>
        <strain evidence="1 2">YIM 102744-1</strain>
    </source>
</reference>
<gene>
    <name evidence="1" type="ORF">EG244_12120</name>
</gene>